<dbReference type="Gene3D" id="1.10.540.10">
    <property type="entry name" value="Acyl-CoA dehydrogenase/oxidase, N-terminal domain"/>
    <property type="match status" value="1"/>
</dbReference>
<dbReference type="PANTHER" id="PTHR48083:SF6">
    <property type="entry name" value="ACYL-COA DEHYDROGENASE 6"/>
    <property type="match status" value="1"/>
</dbReference>
<dbReference type="GO" id="GO:0033539">
    <property type="term" value="P:fatty acid beta-oxidation using acyl-CoA dehydrogenase"/>
    <property type="evidence" value="ECO:0007669"/>
    <property type="project" value="TreeGrafter"/>
</dbReference>
<dbReference type="GO" id="GO:0003995">
    <property type="term" value="F:acyl-CoA dehydrogenase activity"/>
    <property type="evidence" value="ECO:0007669"/>
    <property type="project" value="InterPro"/>
</dbReference>
<dbReference type="SUPFAM" id="SSF56645">
    <property type="entry name" value="Acyl-CoA dehydrogenase NM domain-like"/>
    <property type="match status" value="1"/>
</dbReference>
<dbReference type="SUPFAM" id="SSF47203">
    <property type="entry name" value="Acyl-CoA dehydrogenase C-terminal domain-like"/>
    <property type="match status" value="1"/>
</dbReference>
<dbReference type="GO" id="GO:0050660">
    <property type="term" value="F:flavin adenine dinucleotide binding"/>
    <property type="evidence" value="ECO:0007669"/>
    <property type="project" value="InterPro"/>
</dbReference>
<evidence type="ECO:0000259" key="6">
    <source>
        <dbReference type="Pfam" id="PF00441"/>
    </source>
</evidence>
<dbReference type="InterPro" id="IPR006089">
    <property type="entry name" value="Acyl-CoA_DH_CS"/>
</dbReference>
<dbReference type="Gene3D" id="1.20.140.10">
    <property type="entry name" value="Butyryl-CoA Dehydrogenase, subunit A, domain 3"/>
    <property type="match status" value="1"/>
</dbReference>
<evidence type="ECO:0000256" key="3">
    <source>
        <dbReference type="ARBA" id="ARBA00022630"/>
    </source>
</evidence>
<dbReference type="PROSITE" id="PS00073">
    <property type="entry name" value="ACYL_COA_DH_2"/>
    <property type="match status" value="1"/>
</dbReference>
<evidence type="ECO:0000259" key="8">
    <source>
        <dbReference type="Pfam" id="PF02771"/>
    </source>
</evidence>
<dbReference type="EMBL" id="LT984814">
    <property type="protein sequence ID" value="SPD67583.1"/>
    <property type="molecule type" value="Genomic_DNA"/>
</dbReference>
<accession>A0A9Q7V114</accession>
<dbReference type="PROSITE" id="PS00072">
    <property type="entry name" value="ACYL_COA_DH_1"/>
    <property type="match status" value="1"/>
</dbReference>
<geneLocation type="plasmid" evidence="10">
    <name>cbm2636_mp</name>
</geneLocation>
<feature type="domain" description="Acyl-CoA dehydrogenase/oxidase N-terminal" evidence="8">
    <location>
        <begin position="6"/>
        <end position="119"/>
    </location>
</feature>
<dbReference type="InterPro" id="IPR009075">
    <property type="entry name" value="AcylCo_DH/oxidase_C"/>
</dbReference>
<dbReference type="RefSeq" id="WP_115713102.1">
    <property type="nucleotide sequence ID" value="NZ_LT984814.1"/>
</dbReference>
<dbReference type="Proteomes" id="UP000254259">
    <property type="component" value="Plasmid CBM2636_mp"/>
</dbReference>
<evidence type="ECO:0000313" key="9">
    <source>
        <dbReference type="EMBL" id="SPD67583.1"/>
    </source>
</evidence>
<dbReference type="PANTHER" id="PTHR48083">
    <property type="entry name" value="MEDIUM-CHAIN SPECIFIC ACYL-COA DEHYDROGENASE, MITOCHONDRIAL-RELATED"/>
    <property type="match status" value="1"/>
</dbReference>
<evidence type="ECO:0000259" key="7">
    <source>
        <dbReference type="Pfam" id="PF02770"/>
    </source>
</evidence>
<feature type="domain" description="Acyl-CoA dehydrogenase/oxidase C-terminal" evidence="6">
    <location>
        <begin position="231"/>
        <end position="378"/>
    </location>
</feature>
<dbReference type="InterPro" id="IPR050741">
    <property type="entry name" value="Acyl-CoA_dehydrogenase"/>
</dbReference>
<dbReference type="Gene3D" id="2.40.110.10">
    <property type="entry name" value="Butyryl-CoA Dehydrogenase, subunit A, domain 2"/>
    <property type="match status" value="1"/>
</dbReference>
<dbReference type="Pfam" id="PF02770">
    <property type="entry name" value="Acyl-CoA_dh_M"/>
    <property type="match status" value="1"/>
</dbReference>
<evidence type="ECO:0000256" key="4">
    <source>
        <dbReference type="ARBA" id="ARBA00022827"/>
    </source>
</evidence>
<protein>
    <submittedName>
        <fullName evidence="9">Citronellyl-CoA dehydrogenase</fullName>
        <ecNumber evidence="9">1.3.99.-</ecNumber>
    </submittedName>
</protein>
<evidence type="ECO:0000313" key="10">
    <source>
        <dbReference type="Proteomes" id="UP000254259"/>
    </source>
</evidence>
<name>A0A9Q7V114_9BURK</name>
<comment type="similarity">
    <text evidence="2">Belongs to the acyl-CoA dehydrogenase family.</text>
</comment>
<dbReference type="GO" id="GO:0005737">
    <property type="term" value="C:cytoplasm"/>
    <property type="evidence" value="ECO:0007669"/>
    <property type="project" value="TreeGrafter"/>
</dbReference>
<organism evidence="9 10">
    <name type="scientific">Cupriavidus taiwanensis</name>
    <dbReference type="NCBI Taxonomy" id="164546"/>
    <lineage>
        <taxon>Bacteria</taxon>
        <taxon>Pseudomonadati</taxon>
        <taxon>Pseudomonadota</taxon>
        <taxon>Betaproteobacteria</taxon>
        <taxon>Burkholderiales</taxon>
        <taxon>Burkholderiaceae</taxon>
        <taxon>Cupriavidus</taxon>
    </lineage>
</organism>
<keyword evidence="3" id="KW-0285">Flavoprotein</keyword>
<evidence type="ECO:0000256" key="5">
    <source>
        <dbReference type="ARBA" id="ARBA00023002"/>
    </source>
</evidence>
<comment type="cofactor">
    <cofactor evidence="1">
        <name>FAD</name>
        <dbReference type="ChEBI" id="CHEBI:57692"/>
    </cofactor>
</comment>
<feature type="domain" description="Acyl-CoA oxidase/dehydrogenase middle" evidence="7">
    <location>
        <begin position="123"/>
        <end position="219"/>
    </location>
</feature>
<dbReference type="InterPro" id="IPR046373">
    <property type="entry name" value="Acyl-CoA_Oxase/DH_mid-dom_sf"/>
</dbReference>
<dbReference type="InterPro" id="IPR037069">
    <property type="entry name" value="AcylCoA_DH/ox_N_sf"/>
</dbReference>
<dbReference type="InterPro" id="IPR013786">
    <property type="entry name" value="AcylCoA_DH/ox_N"/>
</dbReference>
<dbReference type="InterPro" id="IPR009100">
    <property type="entry name" value="AcylCoA_DH/oxidase_NM_dom_sf"/>
</dbReference>
<dbReference type="InterPro" id="IPR006091">
    <property type="entry name" value="Acyl-CoA_Oxase/DH_mid-dom"/>
</dbReference>
<dbReference type="InterPro" id="IPR036250">
    <property type="entry name" value="AcylCo_DH-like_C"/>
</dbReference>
<keyword evidence="4" id="KW-0274">FAD</keyword>
<dbReference type="Pfam" id="PF00441">
    <property type="entry name" value="Acyl-CoA_dh_1"/>
    <property type="match status" value="1"/>
</dbReference>
<keyword evidence="5 9" id="KW-0560">Oxidoreductase</keyword>
<dbReference type="FunFam" id="2.40.110.10:FF:000002">
    <property type="entry name" value="Acyl-CoA dehydrogenase fadE12"/>
    <property type="match status" value="1"/>
</dbReference>
<evidence type="ECO:0000256" key="1">
    <source>
        <dbReference type="ARBA" id="ARBA00001974"/>
    </source>
</evidence>
<dbReference type="AlphaFoldDB" id="A0A9Q7V114"/>
<gene>
    <name evidence="9" type="ORF">CBM2636_MP20433</name>
</gene>
<sequence length="389" mass="42314">MSNIFTSDHEEMRRTIRRFVQHELDPFANEWETAGAAPLHEIFRKAGELGLLGINKSQEYGGLGLDFSYVAVAAEELGRAEAGGIPFAIGAHTSAIPALAAHGTDKLRREFLAPAISGEAVACIGVSEPTAGSDVAAVKTTARKEGGDWVINGSKMWITSATQGDWISLLANTSTENGPYHNKSLIVVPMDTPGVSVGEPLKKLGMHCSDTAPVFFDNVRVPLRHLIGEEGAGFRYQMEQFQHERLWACLRTVSGLDEVLRLTAEYTSERRAFGRALIDNQVVYHRLADFQSQNEAVRALAYRAVGAMVSGEDVTTFASMAKYLAGKLALEVPSVCAQYHGGQGYMWENRVTRLLRDLRIVAVGGGANEVMLEVVAKQTGLIGKRRPRG</sequence>
<dbReference type="EC" id="1.3.99.-" evidence="9"/>
<keyword evidence="9" id="KW-0614">Plasmid</keyword>
<dbReference type="Pfam" id="PF02771">
    <property type="entry name" value="Acyl-CoA_dh_N"/>
    <property type="match status" value="1"/>
</dbReference>
<reference evidence="9 10" key="1">
    <citation type="submission" date="2018-01" db="EMBL/GenBank/DDBJ databases">
        <authorList>
            <person name="Clerissi C."/>
        </authorList>
    </citation>
    <scope>NUCLEOTIDE SEQUENCE [LARGE SCALE GENOMIC DNA]</scope>
    <source>
        <strain evidence="9">Cupriavidus taiwanensis SWF 66322</strain>
        <plasmid evidence="10">cbm2636_mp</plasmid>
    </source>
</reference>
<evidence type="ECO:0000256" key="2">
    <source>
        <dbReference type="ARBA" id="ARBA00009347"/>
    </source>
</evidence>
<proteinExistence type="inferred from homology"/>